<dbReference type="SUPFAM" id="SSF51621">
    <property type="entry name" value="Phosphoenolpyruvate/pyruvate domain"/>
    <property type="match status" value="1"/>
</dbReference>
<dbReference type="InterPro" id="IPR015793">
    <property type="entry name" value="Pyrv_Knase_brl"/>
</dbReference>
<dbReference type="InterPro" id="IPR015806">
    <property type="entry name" value="Pyrv_Knase_insert_dom_sf"/>
</dbReference>
<dbReference type="InterPro" id="IPR001697">
    <property type="entry name" value="Pyr_Knase"/>
</dbReference>
<evidence type="ECO:0000256" key="6">
    <source>
        <dbReference type="ARBA" id="ARBA00022679"/>
    </source>
</evidence>
<keyword evidence="11 15" id="KW-0460">Magnesium</keyword>
<evidence type="ECO:0000259" key="17">
    <source>
        <dbReference type="Pfam" id="PF02887"/>
    </source>
</evidence>
<keyword evidence="9 15" id="KW-0418">Kinase</keyword>
<evidence type="ECO:0000256" key="15">
    <source>
        <dbReference type="RuleBase" id="RU000504"/>
    </source>
</evidence>
<dbReference type="EC" id="2.7.1.40" evidence="5 15"/>
<dbReference type="InterPro" id="IPR015795">
    <property type="entry name" value="Pyrv_Knase_C"/>
</dbReference>
<keyword evidence="13" id="KW-0670">Pyruvate</keyword>
<evidence type="ECO:0000256" key="7">
    <source>
        <dbReference type="ARBA" id="ARBA00022723"/>
    </source>
</evidence>
<dbReference type="GO" id="GO:0004743">
    <property type="term" value="F:pyruvate kinase activity"/>
    <property type="evidence" value="ECO:0007669"/>
    <property type="project" value="UniProtKB-EC"/>
</dbReference>
<dbReference type="Pfam" id="PF00224">
    <property type="entry name" value="PK"/>
    <property type="match status" value="1"/>
</dbReference>
<keyword evidence="12 15" id="KW-0324">Glycolysis</keyword>
<comment type="cofactor">
    <cofactor evidence="2">
        <name>K(+)</name>
        <dbReference type="ChEBI" id="CHEBI:29103"/>
    </cofactor>
</comment>
<dbReference type="GO" id="GO:0016301">
    <property type="term" value="F:kinase activity"/>
    <property type="evidence" value="ECO:0007669"/>
    <property type="project" value="UniProtKB-KW"/>
</dbReference>
<dbReference type="PRINTS" id="PR01050">
    <property type="entry name" value="PYRUVTKNASE"/>
</dbReference>
<dbReference type="InterPro" id="IPR040442">
    <property type="entry name" value="Pyrv_kinase-like_dom_sf"/>
</dbReference>
<evidence type="ECO:0000313" key="18">
    <source>
        <dbReference type="EMBL" id="KAJ4963248.1"/>
    </source>
</evidence>
<protein>
    <recommendedName>
        <fullName evidence="5 15">Pyruvate kinase</fullName>
        <ecNumber evidence="5 15">2.7.1.40</ecNumber>
    </recommendedName>
</protein>
<sequence length="607" mass="67291">MTAVGDFIPLSRDIFTKKLNAVPLKNQFLGASVLPLKTLHGLEKPRVRALPVRSTMQVGLESVGRSAELVEEPLGVDLASEVELKKKRFMSLPKTKLVCTIGPACCSLEKLERLALGGMNVARLNMCHNTQEWHRDVIQSIKRLNEEKGFCISLMIDIEGLHMHMVDHGGNSSVKAEDGSIWLFTTEKFEGSRPLTVKANYEGFSEGITIGDEIVIDGGMASFEVIEKVGNDLRCRCMDPGLLLPRAKLSFWRDGKLVRRHYGLPILSPKDWADIEFGICEGVDFIALSFVRDPNDIKQLKRYLSTKSSDFPKVLAKIERLEALENLKSIIEASDGIMVARGDLGVDIPLEQIPTVQEEITRLCGQLNKPVIIASQLLESMVEYPIPTRAEVADVSEAVRQNADALMLSGESAIGLYGEKALSVLRVASGRMELSGHKENQQTLRLQSPLGLSLPDRIAEEICNSAVEMANKLGVDAIFVYTKHGYMASLLSRNRPNSPIFAFTNKSSTRKALNLHWGVIPFHVELSDNMEENITDTFEFMKTRQMVKEGDVVLIVSDVNPTCSTPTVFQSILEQSVSFGLEIQLLMNWLTLVYTTGVAQNLCNSTQ</sequence>
<dbReference type="PANTHER" id="PTHR11817">
    <property type="entry name" value="PYRUVATE KINASE"/>
    <property type="match status" value="1"/>
</dbReference>
<dbReference type="GO" id="GO:0030955">
    <property type="term" value="F:potassium ion binding"/>
    <property type="evidence" value="ECO:0007669"/>
    <property type="project" value="InterPro"/>
</dbReference>
<evidence type="ECO:0000256" key="9">
    <source>
        <dbReference type="ARBA" id="ARBA00022777"/>
    </source>
</evidence>
<dbReference type="InterPro" id="IPR036918">
    <property type="entry name" value="Pyrv_Knase_C_sf"/>
</dbReference>
<dbReference type="Gene3D" id="3.20.20.60">
    <property type="entry name" value="Phosphoenolpyruvate-binding domains"/>
    <property type="match status" value="1"/>
</dbReference>
<dbReference type="InterPro" id="IPR011037">
    <property type="entry name" value="Pyrv_Knase-like_insert_dom_sf"/>
</dbReference>
<dbReference type="OrthoDB" id="108365at2759"/>
<evidence type="ECO:0000256" key="5">
    <source>
        <dbReference type="ARBA" id="ARBA00012142"/>
    </source>
</evidence>
<evidence type="ECO:0000256" key="14">
    <source>
        <dbReference type="ARBA" id="ARBA00048152"/>
    </source>
</evidence>
<evidence type="ECO:0000256" key="4">
    <source>
        <dbReference type="ARBA" id="ARBA00008663"/>
    </source>
</evidence>
<keyword evidence="7" id="KW-0479">Metal-binding</keyword>
<proteinExistence type="inferred from homology"/>
<dbReference type="SUPFAM" id="SSF50800">
    <property type="entry name" value="PK beta-barrel domain-like"/>
    <property type="match status" value="1"/>
</dbReference>
<dbReference type="SUPFAM" id="SSF52935">
    <property type="entry name" value="PK C-terminal domain-like"/>
    <property type="match status" value="1"/>
</dbReference>
<keyword evidence="6 15" id="KW-0808">Transferase</keyword>
<evidence type="ECO:0000313" key="19">
    <source>
        <dbReference type="Proteomes" id="UP001141806"/>
    </source>
</evidence>
<dbReference type="AlphaFoldDB" id="A0A9Q0HEG8"/>
<dbReference type="Gene3D" id="3.40.1380.20">
    <property type="entry name" value="Pyruvate kinase, C-terminal domain"/>
    <property type="match status" value="1"/>
</dbReference>
<gene>
    <name evidence="18" type="ORF">NE237_023187</name>
</gene>
<comment type="cofactor">
    <cofactor evidence="1">
        <name>Mg(2+)</name>
        <dbReference type="ChEBI" id="CHEBI:18420"/>
    </cofactor>
</comment>
<dbReference type="Proteomes" id="UP001141806">
    <property type="component" value="Unassembled WGS sequence"/>
</dbReference>
<dbReference type="GO" id="GO:0009570">
    <property type="term" value="C:chloroplast stroma"/>
    <property type="evidence" value="ECO:0007669"/>
    <property type="project" value="UniProtKB-ARBA"/>
</dbReference>
<feature type="domain" description="Pyruvate kinase C-terminal" evidence="17">
    <location>
        <begin position="460"/>
        <end position="560"/>
    </location>
</feature>
<evidence type="ECO:0000256" key="1">
    <source>
        <dbReference type="ARBA" id="ARBA00001946"/>
    </source>
</evidence>
<evidence type="ECO:0000256" key="8">
    <source>
        <dbReference type="ARBA" id="ARBA00022741"/>
    </source>
</evidence>
<evidence type="ECO:0000256" key="3">
    <source>
        <dbReference type="ARBA" id="ARBA00004997"/>
    </source>
</evidence>
<keyword evidence="10" id="KW-0067">ATP-binding</keyword>
<comment type="catalytic activity">
    <reaction evidence="14 15">
        <text>pyruvate + ATP = phosphoenolpyruvate + ADP + H(+)</text>
        <dbReference type="Rhea" id="RHEA:18157"/>
        <dbReference type="ChEBI" id="CHEBI:15361"/>
        <dbReference type="ChEBI" id="CHEBI:15378"/>
        <dbReference type="ChEBI" id="CHEBI:30616"/>
        <dbReference type="ChEBI" id="CHEBI:58702"/>
        <dbReference type="ChEBI" id="CHEBI:456216"/>
        <dbReference type="EC" id="2.7.1.40"/>
    </reaction>
</comment>
<dbReference type="FunFam" id="2.40.33.10:FF:000005">
    <property type="entry name" value="Pyruvate kinase"/>
    <property type="match status" value="1"/>
</dbReference>
<dbReference type="FunFam" id="3.20.20.60:FF:000025">
    <property type="entry name" value="Pyruvate kinase"/>
    <property type="match status" value="1"/>
</dbReference>
<dbReference type="EMBL" id="JAMYWD010000008">
    <property type="protein sequence ID" value="KAJ4963248.1"/>
    <property type="molecule type" value="Genomic_DNA"/>
</dbReference>
<evidence type="ECO:0000256" key="12">
    <source>
        <dbReference type="ARBA" id="ARBA00023152"/>
    </source>
</evidence>
<comment type="similarity">
    <text evidence="4 15">Belongs to the pyruvate kinase family.</text>
</comment>
<organism evidence="18 19">
    <name type="scientific">Protea cynaroides</name>
    <dbReference type="NCBI Taxonomy" id="273540"/>
    <lineage>
        <taxon>Eukaryota</taxon>
        <taxon>Viridiplantae</taxon>
        <taxon>Streptophyta</taxon>
        <taxon>Embryophyta</taxon>
        <taxon>Tracheophyta</taxon>
        <taxon>Spermatophyta</taxon>
        <taxon>Magnoliopsida</taxon>
        <taxon>Proteales</taxon>
        <taxon>Proteaceae</taxon>
        <taxon>Protea</taxon>
    </lineage>
</organism>
<evidence type="ECO:0000256" key="2">
    <source>
        <dbReference type="ARBA" id="ARBA00001958"/>
    </source>
</evidence>
<comment type="caution">
    <text evidence="18">The sequence shown here is derived from an EMBL/GenBank/DDBJ whole genome shotgun (WGS) entry which is preliminary data.</text>
</comment>
<feature type="domain" description="Pyruvate kinase barrel" evidence="16">
    <location>
        <begin position="93"/>
        <end position="421"/>
    </location>
</feature>
<dbReference type="GO" id="GO:0005524">
    <property type="term" value="F:ATP binding"/>
    <property type="evidence" value="ECO:0007669"/>
    <property type="project" value="UniProtKB-KW"/>
</dbReference>
<keyword evidence="19" id="KW-1185">Reference proteome</keyword>
<dbReference type="InterPro" id="IPR015813">
    <property type="entry name" value="Pyrv/PenolPyrv_kinase-like_dom"/>
</dbReference>
<comment type="pathway">
    <text evidence="3 15">Carbohydrate degradation; glycolysis; pyruvate from D-glyceraldehyde 3-phosphate: step 5/5.</text>
</comment>
<evidence type="ECO:0000259" key="16">
    <source>
        <dbReference type="Pfam" id="PF00224"/>
    </source>
</evidence>
<accession>A0A9Q0HEG8</accession>
<evidence type="ECO:0000256" key="10">
    <source>
        <dbReference type="ARBA" id="ARBA00022840"/>
    </source>
</evidence>
<dbReference type="Pfam" id="PF02887">
    <property type="entry name" value="PK_C"/>
    <property type="match status" value="1"/>
</dbReference>
<dbReference type="Gene3D" id="2.40.33.10">
    <property type="entry name" value="PK beta-barrel domain-like"/>
    <property type="match status" value="1"/>
</dbReference>
<evidence type="ECO:0000256" key="13">
    <source>
        <dbReference type="ARBA" id="ARBA00023317"/>
    </source>
</evidence>
<keyword evidence="8" id="KW-0547">Nucleotide-binding</keyword>
<name>A0A9Q0HEG8_9MAGN</name>
<dbReference type="GO" id="GO:0000287">
    <property type="term" value="F:magnesium ion binding"/>
    <property type="evidence" value="ECO:0007669"/>
    <property type="project" value="InterPro"/>
</dbReference>
<reference evidence="18" key="1">
    <citation type="journal article" date="2023" name="Plant J.">
        <title>The genome of the king protea, Protea cynaroides.</title>
        <authorList>
            <person name="Chang J."/>
            <person name="Duong T.A."/>
            <person name="Schoeman C."/>
            <person name="Ma X."/>
            <person name="Roodt D."/>
            <person name="Barker N."/>
            <person name="Li Z."/>
            <person name="Van de Peer Y."/>
            <person name="Mizrachi E."/>
        </authorList>
    </citation>
    <scope>NUCLEOTIDE SEQUENCE</scope>
    <source>
        <tissue evidence="18">Young leaves</tissue>
    </source>
</reference>
<dbReference type="NCBIfam" id="TIGR01064">
    <property type="entry name" value="pyruv_kin"/>
    <property type="match status" value="1"/>
</dbReference>
<evidence type="ECO:0000256" key="11">
    <source>
        <dbReference type="ARBA" id="ARBA00022842"/>
    </source>
</evidence>